<gene>
    <name evidence="2" type="ORF">g.24483</name>
</gene>
<dbReference type="EMBL" id="GGMS01000761">
    <property type="protein sequence ID" value="MBY69964.1"/>
    <property type="molecule type" value="Transcribed_RNA"/>
</dbReference>
<name>A0A2S2PX74_9HEMI</name>
<accession>A0A2S2PX74</accession>
<keyword evidence="1" id="KW-0812">Transmembrane</keyword>
<dbReference type="AlphaFoldDB" id="A0A2S2PX74"/>
<keyword evidence="1" id="KW-1133">Transmembrane helix</keyword>
<protein>
    <submittedName>
        <fullName evidence="2">Uncharacterized protein</fullName>
    </submittedName>
</protein>
<organism evidence="2">
    <name type="scientific">Sipha flava</name>
    <name type="common">yellow sugarcane aphid</name>
    <dbReference type="NCBI Taxonomy" id="143950"/>
    <lineage>
        <taxon>Eukaryota</taxon>
        <taxon>Metazoa</taxon>
        <taxon>Ecdysozoa</taxon>
        <taxon>Arthropoda</taxon>
        <taxon>Hexapoda</taxon>
        <taxon>Insecta</taxon>
        <taxon>Pterygota</taxon>
        <taxon>Neoptera</taxon>
        <taxon>Paraneoptera</taxon>
        <taxon>Hemiptera</taxon>
        <taxon>Sternorrhyncha</taxon>
        <taxon>Aphidomorpha</taxon>
        <taxon>Aphidoidea</taxon>
        <taxon>Aphididae</taxon>
        <taxon>Sipha</taxon>
    </lineage>
</organism>
<proteinExistence type="predicted"/>
<feature type="transmembrane region" description="Helical" evidence="1">
    <location>
        <begin position="79"/>
        <end position="97"/>
    </location>
</feature>
<keyword evidence="1" id="KW-0472">Membrane</keyword>
<evidence type="ECO:0000313" key="2">
    <source>
        <dbReference type="EMBL" id="MBY69964.1"/>
    </source>
</evidence>
<reference evidence="2" key="1">
    <citation type="submission" date="2018-04" db="EMBL/GenBank/DDBJ databases">
        <title>Transcriptome assembly of Sipha flava.</title>
        <authorList>
            <person name="Scully E.D."/>
            <person name="Geib S.M."/>
            <person name="Palmer N.A."/>
            <person name="Koch K."/>
            <person name="Bradshaw J."/>
            <person name="Heng-Moss T."/>
            <person name="Sarath G."/>
        </authorList>
    </citation>
    <scope>NUCLEOTIDE SEQUENCE</scope>
</reference>
<evidence type="ECO:0000256" key="1">
    <source>
        <dbReference type="SAM" id="Phobius"/>
    </source>
</evidence>
<sequence>MTAAAATAITIRTKRRRTRRKEMRLPPTAHPEELELWFAKTQRARARGKSREIKKLLEIPLEWFKLGGSRQPVPNYKKYFSFILFCLYTYFFFFLYMRTNRHAISRAQ</sequence>